<dbReference type="Proteomes" id="UP000019335">
    <property type="component" value="Chromosome 1"/>
</dbReference>
<reference evidence="1 2" key="1">
    <citation type="journal article" date="2014" name="Mol. Plant">
        <title>Chromosome Scale Genome Assembly and Transcriptome Profiling of Nannochloropsis gaditana in Nitrogen Depletion.</title>
        <authorList>
            <person name="Corteggiani Carpinelli E."/>
            <person name="Telatin A."/>
            <person name="Vitulo N."/>
            <person name="Forcato C."/>
            <person name="D'Angelo M."/>
            <person name="Schiavon R."/>
            <person name="Vezzi A."/>
            <person name="Giacometti G.M."/>
            <person name="Morosinotto T."/>
            <person name="Valle G."/>
        </authorList>
    </citation>
    <scope>NUCLEOTIDE SEQUENCE [LARGE SCALE GENOMIC DNA]</scope>
    <source>
        <strain evidence="1 2">B-31</strain>
    </source>
</reference>
<name>W7UCQ9_9STRA</name>
<comment type="caution">
    <text evidence="1">The sequence shown here is derived from an EMBL/GenBank/DDBJ whole genome shotgun (WGS) entry which is preliminary data.</text>
</comment>
<protein>
    <submittedName>
        <fullName evidence="1">Uncharacterized protein</fullName>
    </submittedName>
</protein>
<keyword evidence="2" id="KW-1185">Reference proteome</keyword>
<evidence type="ECO:0000313" key="2">
    <source>
        <dbReference type="Proteomes" id="UP000019335"/>
    </source>
</evidence>
<proteinExistence type="predicted"/>
<accession>W7UCQ9</accession>
<dbReference type="AlphaFoldDB" id="W7UCQ9"/>
<evidence type="ECO:0000313" key="1">
    <source>
        <dbReference type="EMBL" id="EWM30561.1"/>
    </source>
</evidence>
<organism evidence="1 2">
    <name type="scientific">Nannochloropsis gaditana</name>
    <dbReference type="NCBI Taxonomy" id="72520"/>
    <lineage>
        <taxon>Eukaryota</taxon>
        <taxon>Sar</taxon>
        <taxon>Stramenopiles</taxon>
        <taxon>Ochrophyta</taxon>
        <taxon>Eustigmatophyceae</taxon>
        <taxon>Eustigmatales</taxon>
        <taxon>Monodopsidaceae</taxon>
        <taxon>Nannochloropsis</taxon>
    </lineage>
</organism>
<dbReference type="EMBL" id="AZIL01000030">
    <property type="protein sequence ID" value="EWM30561.1"/>
    <property type="molecule type" value="Genomic_DNA"/>
</dbReference>
<sequence>MIFLSRAGLLCGFPYSNKRQWILNSWLHFTPSHAHFHDNLPPPYKISRLTSGHFVNGIALNRSKIARGEEYRDHLVAVSSITPLGGPRFTIVETHHFPYPA</sequence>
<gene>
    <name evidence="1" type="ORF">Naga_100033g19</name>
</gene>